<organism evidence="1 2">
    <name type="scientific">Gimesia chilikensis</name>
    <dbReference type="NCBI Taxonomy" id="2605989"/>
    <lineage>
        <taxon>Bacteria</taxon>
        <taxon>Pseudomonadati</taxon>
        <taxon>Planctomycetota</taxon>
        <taxon>Planctomycetia</taxon>
        <taxon>Planctomycetales</taxon>
        <taxon>Planctomycetaceae</taxon>
        <taxon>Gimesia</taxon>
    </lineage>
</organism>
<dbReference type="EMBL" id="CP036266">
    <property type="protein sequence ID" value="QDT20825.1"/>
    <property type="molecule type" value="Genomic_DNA"/>
</dbReference>
<dbReference type="Proteomes" id="UP000320421">
    <property type="component" value="Chromosome"/>
</dbReference>
<proteinExistence type="predicted"/>
<accession>A0A517PN66</accession>
<protein>
    <submittedName>
        <fullName evidence="1">Uncharacterized protein</fullName>
    </submittedName>
</protein>
<evidence type="ECO:0000313" key="1">
    <source>
        <dbReference type="EMBL" id="QDT20825.1"/>
    </source>
</evidence>
<name>A0A517PN66_9PLAN</name>
<evidence type="ECO:0000313" key="2">
    <source>
        <dbReference type="Proteomes" id="UP000320421"/>
    </source>
</evidence>
<dbReference type="AlphaFoldDB" id="A0A517PN66"/>
<reference evidence="1 2" key="1">
    <citation type="submission" date="2019-02" db="EMBL/GenBank/DDBJ databases">
        <title>Deep-cultivation of Planctomycetes and their phenomic and genomic characterization uncovers novel biology.</title>
        <authorList>
            <person name="Wiegand S."/>
            <person name="Jogler M."/>
            <person name="Boedeker C."/>
            <person name="Pinto D."/>
            <person name="Vollmers J."/>
            <person name="Rivas-Marin E."/>
            <person name="Kohn T."/>
            <person name="Peeters S.H."/>
            <person name="Heuer A."/>
            <person name="Rast P."/>
            <person name="Oberbeckmann S."/>
            <person name="Bunk B."/>
            <person name="Jeske O."/>
            <person name="Meyerdierks A."/>
            <person name="Storesund J.E."/>
            <person name="Kallscheuer N."/>
            <person name="Luecker S."/>
            <person name="Lage O.M."/>
            <person name="Pohl T."/>
            <person name="Merkel B.J."/>
            <person name="Hornburger P."/>
            <person name="Mueller R.-W."/>
            <person name="Bruemmer F."/>
            <person name="Labrenz M."/>
            <person name="Spormann A.M."/>
            <person name="Op den Camp H."/>
            <person name="Overmann J."/>
            <person name="Amann R."/>
            <person name="Jetten M.S.M."/>
            <person name="Mascher T."/>
            <person name="Medema M.H."/>
            <person name="Devos D.P."/>
            <person name="Kaster A.-K."/>
            <person name="Ovreas L."/>
            <person name="Rohde M."/>
            <person name="Galperin M.Y."/>
            <person name="Jogler C."/>
        </authorList>
    </citation>
    <scope>NUCLEOTIDE SEQUENCE [LARGE SCALE GENOMIC DNA]</scope>
    <source>
        <strain evidence="1 2">HG66A1</strain>
    </source>
</reference>
<gene>
    <name evidence="1" type="ORF">HG66A1_26140</name>
</gene>
<sequence>MTLPSRGKRTITVDGIDYHWLIRSRATYIQECESGNMLAAIERADTKGATLAVVFPWVRFEGEYKFEARSVTPEIIAKCIREALREGWQPAMRGARFLFHYPDQTS</sequence>
<keyword evidence="2" id="KW-1185">Reference proteome</keyword>